<keyword evidence="6" id="KW-1185">Reference proteome</keyword>
<dbReference type="Proteomes" id="UP000324285">
    <property type="component" value="Chromosome"/>
</dbReference>
<dbReference type="Gene3D" id="1.20.5.110">
    <property type="match status" value="1"/>
</dbReference>
<feature type="region of interest" description="Disordered" evidence="3">
    <location>
        <begin position="93"/>
        <end position="140"/>
    </location>
</feature>
<comment type="function">
    <text evidence="1">Mediates coordination of peptidoglycan synthesis and outer membrane constriction during cell division.</text>
</comment>
<organism evidence="5 6">
    <name type="scientific">Halomonas binhaiensis</name>
    <dbReference type="NCBI Taxonomy" id="2562282"/>
    <lineage>
        <taxon>Bacteria</taxon>
        <taxon>Pseudomonadati</taxon>
        <taxon>Pseudomonadota</taxon>
        <taxon>Gammaproteobacteria</taxon>
        <taxon>Oceanospirillales</taxon>
        <taxon>Halomonadaceae</taxon>
        <taxon>Halomonas</taxon>
    </lineage>
</organism>
<keyword evidence="1" id="KW-0732">Signal</keyword>
<sequence precursor="true">MKHSLKGLCGAGALVLPLSVMVPAVLSPALAQQSNGFYGQTTTQSQAGGSLQLFNDVEQQKQEIRELRGQIDELRYQLEQLQKQTRAQYMDLDSRLSSGGQQGEASSTTTRDDGEKSGNSNQGSNNQGSSNTSPASGDAKNAYQSAFAKVQSRNFDQAITEFNDFVKKYPDTSLTANAWYWLGELYSAKSSFGDSEKAFSTVLEQFPDSSKVPDAMYKLGLLKSRQGDAEGGKALLQAVSKDYPDSNAASLASDYLRQSG</sequence>
<dbReference type="InterPro" id="IPR032519">
    <property type="entry name" value="YbgF_tri"/>
</dbReference>
<evidence type="ECO:0000259" key="4">
    <source>
        <dbReference type="Pfam" id="PF16331"/>
    </source>
</evidence>
<dbReference type="NCBIfam" id="TIGR02795">
    <property type="entry name" value="tol_pal_ybgF"/>
    <property type="match status" value="1"/>
</dbReference>
<dbReference type="PROSITE" id="PS50005">
    <property type="entry name" value="TPR"/>
    <property type="match status" value="1"/>
</dbReference>
<reference evidence="5" key="1">
    <citation type="submission" date="2021-02" db="EMBL/GenBank/DDBJ databases">
        <title>Strain Y2R2, a novel species of the genus Halomonas.</title>
        <authorList>
            <person name="Huang H."/>
        </authorList>
    </citation>
    <scope>NUCLEOTIDE SEQUENCE</scope>
    <source>
        <strain evidence="5">Y2R2</strain>
    </source>
</reference>
<dbReference type="AlphaFoldDB" id="A0A5C1NHZ4"/>
<protein>
    <recommendedName>
        <fullName evidence="1">Cell division coordinator CpoB</fullName>
    </recommendedName>
</protein>
<feature type="repeat" description="TPR" evidence="2">
    <location>
        <begin position="176"/>
        <end position="209"/>
    </location>
</feature>
<proteinExistence type="inferred from homology"/>
<feature type="coiled-coil region" evidence="1">
    <location>
        <begin position="50"/>
        <end position="84"/>
    </location>
</feature>
<dbReference type="Gene3D" id="1.25.40.10">
    <property type="entry name" value="Tetratricopeptide repeat domain"/>
    <property type="match status" value="1"/>
</dbReference>
<dbReference type="OrthoDB" id="9768142at2"/>
<dbReference type="GO" id="GO:0043093">
    <property type="term" value="P:FtsZ-dependent cytokinesis"/>
    <property type="evidence" value="ECO:0007669"/>
    <property type="project" value="UniProtKB-UniRule"/>
</dbReference>
<keyword evidence="1" id="KW-0131">Cell cycle</keyword>
<gene>
    <name evidence="5" type="primary">ybgF</name>
    <name evidence="1" type="synonym">cpoB</name>
    <name evidence="5" type="ORF">E4T21_10035</name>
</gene>
<dbReference type="RefSeq" id="WP_149284868.1">
    <property type="nucleotide sequence ID" value="NZ_CP038437.2"/>
</dbReference>
<dbReference type="HAMAP" id="MF_02066">
    <property type="entry name" value="CpoB"/>
    <property type="match status" value="1"/>
</dbReference>
<evidence type="ECO:0000256" key="1">
    <source>
        <dbReference type="HAMAP-Rule" id="MF_02066"/>
    </source>
</evidence>
<evidence type="ECO:0000313" key="5">
    <source>
        <dbReference type="EMBL" id="QEM81857.1"/>
    </source>
</evidence>
<dbReference type="KEGG" id="hbh:E4T21_10035"/>
<comment type="subcellular location">
    <subcellularLocation>
        <location evidence="1">Periplasm</location>
    </subcellularLocation>
</comment>
<dbReference type="InterPro" id="IPR019734">
    <property type="entry name" value="TPR_rpt"/>
</dbReference>
<keyword evidence="1" id="KW-0132">Cell division</keyword>
<comment type="similarity">
    <text evidence="1">Belongs to the CpoB family.</text>
</comment>
<evidence type="ECO:0000313" key="6">
    <source>
        <dbReference type="Proteomes" id="UP000324285"/>
    </source>
</evidence>
<dbReference type="Pfam" id="PF13174">
    <property type="entry name" value="TPR_6"/>
    <property type="match status" value="1"/>
</dbReference>
<dbReference type="InterPro" id="IPR011990">
    <property type="entry name" value="TPR-like_helical_dom_sf"/>
</dbReference>
<dbReference type="Pfam" id="PF16331">
    <property type="entry name" value="TolA_bind_tri"/>
    <property type="match status" value="1"/>
</dbReference>
<dbReference type="InterPro" id="IPR034706">
    <property type="entry name" value="CpoB"/>
</dbReference>
<name>A0A5C1NHZ4_9GAMM</name>
<feature type="compositionally biased region" description="Polar residues" evidence="3">
    <location>
        <begin position="95"/>
        <end position="109"/>
    </location>
</feature>
<feature type="domain" description="YbgF trimerisation" evidence="4">
    <location>
        <begin position="44"/>
        <end position="105"/>
    </location>
</feature>
<feature type="compositionally biased region" description="Low complexity" evidence="3">
    <location>
        <begin position="117"/>
        <end position="131"/>
    </location>
</feature>
<dbReference type="GO" id="GO:0070206">
    <property type="term" value="P:protein trimerization"/>
    <property type="evidence" value="ECO:0007669"/>
    <property type="project" value="InterPro"/>
</dbReference>
<evidence type="ECO:0000256" key="2">
    <source>
        <dbReference type="PROSITE-ProRule" id="PRU00339"/>
    </source>
</evidence>
<keyword evidence="1" id="KW-0574">Periplasm</keyword>
<dbReference type="InterPro" id="IPR014162">
    <property type="entry name" value="CpoB_C"/>
</dbReference>
<dbReference type="SUPFAM" id="SSF48452">
    <property type="entry name" value="TPR-like"/>
    <property type="match status" value="1"/>
</dbReference>
<keyword evidence="2" id="KW-0802">TPR repeat</keyword>
<keyword evidence="1" id="KW-0175">Coiled coil</keyword>
<dbReference type="Pfam" id="PF13432">
    <property type="entry name" value="TPR_16"/>
    <property type="match status" value="1"/>
</dbReference>
<accession>A0A5C1NHZ4</accession>
<dbReference type="GO" id="GO:0030288">
    <property type="term" value="C:outer membrane-bounded periplasmic space"/>
    <property type="evidence" value="ECO:0007669"/>
    <property type="project" value="UniProtKB-UniRule"/>
</dbReference>
<evidence type="ECO:0000256" key="3">
    <source>
        <dbReference type="SAM" id="MobiDB-lite"/>
    </source>
</evidence>
<feature type="chain" id="PRO_5023237520" description="Cell division coordinator CpoB" evidence="1">
    <location>
        <begin position="32"/>
        <end position="260"/>
    </location>
</feature>
<dbReference type="EMBL" id="CP038437">
    <property type="protein sequence ID" value="QEM81857.1"/>
    <property type="molecule type" value="Genomic_DNA"/>
</dbReference>
<feature type="signal peptide" evidence="1">
    <location>
        <begin position="1"/>
        <end position="31"/>
    </location>
</feature>